<evidence type="ECO:0000256" key="1">
    <source>
        <dbReference type="ARBA" id="ARBA00004508"/>
    </source>
</evidence>
<dbReference type="AlphaFoldDB" id="A0A150GAE1"/>
<evidence type="ECO:0000256" key="16">
    <source>
        <dbReference type="ARBA" id="ARBA00048889"/>
    </source>
</evidence>
<dbReference type="PANTHER" id="PTHR32523">
    <property type="entry name" value="PHYTOL KINASE 1, CHLOROPLASTIC"/>
    <property type="match status" value="1"/>
</dbReference>
<accession>A0A150GAE1</accession>
<evidence type="ECO:0000256" key="8">
    <source>
        <dbReference type="ARBA" id="ARBA00022771"/>
    </source>
</evidence>
<evidence type="ECO:0000256" key="9">
    <source>
        <dbReference type="ARBA" id="ARBA00022777"/>
    </source>
</evidence>
<evidence type="ECO:0000256" key="5">
    <source>
        <dbReference type="ARBA" id="ARBA00022679"/>
    </source>
</evidence>
<dbReference type="GO" id="GO:0009507">
    <property type="term" value="C:chloroplast"/>
    <property type="evidence" value="ECO:0007669"/>
    <property type="project" value="UniProtKB-SubCell"/>
</dbReference>
<keyword evidence="9" id="KW-0418">Kinase</keyword>
<evidence type="ECO:0000313" key="20">
    <source>
        <dbReference type="EMBL" id="KXZ46535.1"/>
    </source>
</evidence>
<evidence type="ECO:0000256" key="2">
    <source>
        <dbReference type="ARBA" id="ARBA00010794"/>
    </source>
</evidence>
<keyword evidence="12" id="KW-1133">Transmembrane helix</keyword>
<evidence type="ECO:0000256" key="14">
    <source>
        <dbReference type="ARBA" id="ARBA00024015"/>
    </source>
</evidence>
<dbReference type="GO" id="GO:0010276">
    <property type="term" value="F:phytol kinase activity"/>
    <property type="evidence" value="ECO:0007669"/>
    <property type="project" value="UniProtKB-EC"/>
</dbReference>
<comment type="catalytic activity">
    <reaction evidence="16">
        <text>phytol + CTP = phytyl phosphate + CDP + H(+)</text>
        <dbReference type="Rhea" id="RHEA:38055"/>
        <dbReference type="ChEBI" id="CHEBI:15378"/>
        <dbReference type="ChEBI" id="CHEBI:17327"/>
        <dbReference type="ChEBI" id="CHEBI:37563"/>
        <dbReference type="ChEBI" id="CHEBI:58069"/>
        <dbReference type="ChEBI" id="CHEBI:75483"/>
        <dbReference type="EC" id="2.7.1.182"/>
    </reaction>
</comment>
<feature type="region of interest" description="Disordered" evidence="18">
    <location>
        <begin position="262"/>
        <end position="294"/>
    </location>
</feature>
<dbReference type="InterPro" id="IPR002893">
    <property type="entry name" value="Znf_MYND"/>
</dbReference>
<reference evidence="21" key="1">
    <citation type="journal article" date="2016" name="Nat. Commun.">
        <title>The Gonium pectorale genome demonstrates co-option of cell cycle regulation during the evolution of multicellularity.</title>
        <authorList>
            <person name="Hanschen E.R."/>
            <person name="Marriage T.N."/>
            <person name="Ferris P.J."/>
            <person name="Hamaji T."/>
            <person name="Toyoda A."/>
            <person name="Fujiyama A."/>
            <person name="Neme R."/>
            <person name="Noguchi H."/>
            <person name="Minakuchi Y."/>
            <person name="Suzuki M."/>
            <person name="Kawai-Toyooka H."/>
            <person name="Smith D.R."/>
            <person name="Sparks H."/>
            <person name="Anderson J."/>
            <person name="Bakaric R."/>
            <person name="Luria V."/>
            <person name="Karger A."/>
            <person name="Kirschner M.W."/>
            <person name="Durand P.M."/>
            <person name="Michod R.E."/>
            <person name="Nozaki H."/>
            <person name="Olson B.J."/>
        </authorList>
    </citation>
    <scope>NUCLEOTIDE SEQUENCE [LARGE SCALE GENOMIC DNA]</scope>
    <source>
        <strain evidence="21">NIES-2863</strain>
    </source>
</reference>
<keyword evidence="6" id="KW-0812">Transmembrane</keyword>
<comment type="pathway">
    <text evidence="14">Cofactor biosynthesis; tocopherol biosynthesis.</text>
</comment>
<comment type="subcellular location">
    <subcellularLocation>
        <location evidence="1">Plastid</location>
        <location evidence="1">Chloroplast membrane</location>
        <topology evidence="1">Multi-pass membrane protein</topology>
    </subcellularLocation>
</comment>
<organism evidence="20 21">
    <name type="scientific">Gonium pectorale</name>
    <name type="common">Green alga</name>
    <dbReference type="NCBI Taxonomy" id="33097"/>
    <lineage>
        <taxon>Eukaryota</taxon>
        <taxon>Viridiplantae</taxon>
        <taxon>Chlorophyta</taxon>
        <taxon>core chlorophytes</taxon>
        <taxon>Chlorophyceae</taxon>
        <taxon>CS clade</taxon>
        <taxon>Chlamydomonadales</taxon>
        <taxon>Volvocaceae</taxon>
        <taxon>Gonium</taxon>
    </lineage>
</organism>
<evidence type="ECO:0000313" key="21">
    <source>
        <dbReference type="Proteomes" id="UP000075714"/>
    </source>
</evidence>
<dbReference type="PANTHER" id="PTHR32523:SF8">
    <property type="entry name" value="DOLICHOL KINASE"/>
    <property type="match status" value="1"/>
</dbReference>
<dbReference type="Gene3D" id="6.10.140.2220">
    <property type="match status" value="1"/>
</dbReference>
<evidence type="ECO:0000256" key="6">
    <source>
        <dbReference type="ARBA" id="ARBA00022692"/>
    </source>
</evidence>
<proteinExistence type="inferred from homology"/>
<evidence type="ECO:0000256" key="7">
    <source>
        <dbReference type="ARBA" id="ARBA00022723"/>
    </source>
</evidence>
<dbReference type="GO" id="GO:0008270">
    <property type="term" value="F:zinc ion binding"/>
    <property type="evidence" value="ECO:0007669"/>
    <property type="project" value="UniProtKB-KW"/>
</dbReference>
<evidence type="ECO:0000256" key="12">
    <source>
        <dbReference type="ARBA" id="ARBA00022989"/>
    </source>
</evidence>
<dbReference type="EC" id="2.7.1.182" evidence="15"/>
<dbReference type="Proteomes" id="UP000075714">
    <property type="component" value="Unassembled WGS sequence"/>
</dbReference>
<keyword evidence="4" id="KW-0934">Plastid</keyword>
<comment type="similarity">
    <text evidence="2">Belongs to the polyprenol kinase family.</text>
</comment>
<dbReference type="GO" id="GO:0016020">
    <property type="term" value="C:membrane"/>
    <property type="evidence" value="ECO:0007669"/>
    <property type="project" value="UniProtKB-SubCell"/>
</dbReference>
<evidence type="ECO:0000256" key="13">
    <source>
        <dbReference type="ARBA" id="ARBA00023136"/>
    </source>
</evidence>
<feature type="compositionally biased region" description="Low complexity" evidence="18">
    <location>
        <begin position="280"/>
        <end position="294"/>
    </location>
</feature>
<dbReference type="EMBL" id="LSYV01000043">
    <property type="protein sequence ID" value="KXZ46535.1"/>
    <property type="molecule type" value="Genomic_DNA"/>
</dbReference>
<feature type="domain" description="MYND-type" evidence="19">
    <location>
        <begin position="748"/>
        <end position="793"/>
    </location>
</feature>
<evidence type="ECO:0000256" key="3">
    <source>
        <dbReference type="ARBA" id="ARBA00022528"/>
    </source>
</evidence>
<dbReference type="InterPro" id="IPR039606">
    <property type="entry name" value="Phytol/farnesol_kinase"/>
</dbReference>
<keyword evidence="5" id="KW-0808">Transferase</keyword>
<name>A0A150GAE1_GONPE</name>
<evidence type="ECO:0000259" key="19">
    <source>
        <dbReference type="PROSITE" id="PS50865"/>
    </source>
</evidence>
<comment type="caution">
    <text evidence="20">The sequence shown here is derived from an EMBL/GenBank/DDBJ whole genome shotgun (WGS) entry which is preliminary data.</text>
</comment>
<keyword evidence="3" id="KW-0150">Chloroplast</keyword>
<gene>
    <name evidence="20" type="ORF">GPECTOR_42g742</name>
</gene>
<evidence type="ECO:0000256" key="11">
    <source>
        <dbReference type="ARBA" id="ARBA00022946"/>
    </source>
</evidence>
<evidence type="ECO:0000256" key="10">
    <source>
        <dbReference type="ARBA" id="ARBA00022833"/>
    </source>
</evidence>
<dbReference type="PROSITE" id="PS50865">
    <property type="entry name" value="ZF_MYND_2"/>
    <property type="match status" value="1"/>
</dbReference>
<evidence type="ECO:0000256" key="18">
    <source>
        <dbReference type="SAM" id="MobiDB-lite"/>
    </source>
</evidence>
<evidence type="ECO:0000256" key="15">
    <source>
        <dbReference type="ARBA" id="ARBA00039024"/>
    </source>
</evidence>
<feature type="compositionally biased region" description="Gly residues" evidence="18">
    <location>
        <begin position="265"/>
        <end position="279"/>
    </location>
</feature>
<dbReference type="SUPFAM" id="SSF144232">
    <property type="entry name" value="HIT/MYND zinc finger-like"/>
    <property type="match status" value="1"/>
</dbReference>
<keyword evidence="7" id="KW-0479">Metal-binding</keyword>
<protein>
    <recommendedName>
        <fullName evidence="15">phytol kinase</fullName>
        <ecNumber evidence="15">2.7.1.182</ecNumber>
    </recommendedName>
</protein>
<keyword evidence="10" id="KW-0862">Zinc</keyword>
<dbReference type="OrthoDB" id="552473at2759"/>
<evidence type="ECO:0000256" key="4">
    <source>
        <dbReference type="ARBA" id="ARBA00022640"/>
    </source>
</evidence>
<evidence type="ECO:0000256" key="17">
    <source>
        <dbReference type="PROSITE-ProRule" id="PRU00134"/>
    </source>
</evidence>
<keyword evidence="21" id="KW-1185">Reference proteome</keyword>
<keyword evidence="8 17" id="KW-0863">Zinc-finger</keyword>
<dbReference type="Pfam" id="PF01753">
    <property type="entry name" value="zf-MYND"/>
    <property type="match status" value="1"/>
</dbReference>
<keyword evidence="11" id="KW-0809">Transit peptide</keyword>
<sequence>MHDVAQFCVFAVLGILRQPDTAVGRRLACRFLLALVRSRALHAAGRQLAALVQAVEADAGVDAAAESPAALVAATAAAAAAEGAAANQYVLKYARSVPALVYAMTSTCVLSMLSFGGEELQLRELCAELVAELEGSMALEHAARAMLGQSADGILLAGRLRAVASGRCVQHAARCLGMAVLCDADGGSAYGLPPELLSLPFSEHRAGSSVAAGGEMSGRAVKQLRAMVGILQLGNPAPPGRRGALILLLRVGRLAVASARPRAAGEGGGYGGGDGGGAASGRSGTSPPAAMDMAARPRRVVPQLQEELFLLAAEALQAAWRFLSLPRSVEQAVSRVAVAEAVGWWRLAVAVVDRAVSCSVGPLKLASLGGRLAVDWGLLPGCDVLALPAEPPPALAAAIDGGLLRCLELLMRRGGRDPQGPEASVLRGLVFQVSKCPGLGSYLAPLLAYAEPRQGAALVVTLRKLLQSADMQAIWAENCVANSNNNECLFLMVVAFVTALKDQDLEVQEAVADAAPGDERPSPASQQLLSLLSCAACEWLSELSHSLSQALLSGGMARPCYLSAMLAWLPLLAGRCRRISQLYAAAATGPSDDDACGEASRAACCAVAAVTAGLRCSEEEAAAGRPKQQQGGEAVAAAVRRSALEAEEVQAPAAAATAQPPCRAPAGVPAVPPLPWRPGLLREAAAALRSCGDRGMAAQAEGLAAYLELGGDGAWEALRQAPPQPGSLVSALPPPTESRRLLPCRCANPRCANLEGDSEADVALKACAGCGAVGYCCRPCQTAHWRAGHKGECAGLRGNGGR</sequence>
<keyword evidence="13" id="KW-0472">Membrane</keyword>